<gene>
    <name evidence="2" type="ordered locus">Sinac_0500</name>
</gene>
<dbReference type="KEGG" id="saci:Sinac_0500"/>
<feature type="region of interest" description="Disordered" evidence="1">
    <location>
        <begin position="78"/>
        <end position="109"/>
    </location>
</feature>
<evidence type="ECO:0000313" key="3">
    <source>
        <dbReference type="Proteomes" id="UP000010798"/>
    </source>
</evidence>
<dbReference type="EMBL" id="CP003364">
    <property type="protein sequence ID" value="AGA24935.1"/>
    <property type="molecule type" value="Genomic_DNA"/>
</dbReference>
<reference evidence="2 3" key="1">
    <citation type="submission" date="2012-02" db="EMBL/GenBank/DDBJ databases">
        <title>Complete sequence of chromosome of Singulisphaera acidiphila DSM 18658.</title>
        <authorList>
            <consortium name="US DOE Joint Genome Institute (JGI-PGF)"/>
            <person name="Lucas S."/>
            <person name="Copeland A."/>
            <person name="Lapidus A."/>
            <person name="Glavina del Rio T."/>
            <person name="Dalin E."/>
            <person name="Tice H."/>
            <person name="Bruce D."/>
            <person name="Goodwin L."/>
            <person name="Pitluck S."/>
            <person name="Peters L."/>
            <person name="Ovchinnikova G."/>
            <person name="Chertkov O."/>
            <person name="Kyrpides N."/>
            <person name="Mavromatis K."/>
            <person name="Ivanova N."/>
            <person name="Brettin T."/>
            <person name="Detter J.C."/>
            <person name="Han C."/>
            <person name="Larimer F."/>
            <person name="Land M."/>
            <person name="Hauser L."/>
            <person name="Markowitz V."/>
            <person name="Cheng J.-F."/>
            <person name="Hugenholtz P."/>
            <person name="Woyke T."/>
            <person name="Wu D."/>
            <person name="Tindall B."/>
            <person name="Pomrenke H."/>
            <person name="Brambilla E."/>
            <person name="Klenk H.-P."/>
            <person name="Eisen J.A."/>
        </authorList>
    </citation>
    <scope>NUCLEOTIDE SEQUENCE [LARGE SCALE GENOMIC DNA]</scope>
    <source>
        <strain evidence="3">ATCC BAA-1392 / DSM 18658 / VKM B-2454 / MOB10</strain>
    </source>
</reference>
<sequence>MSGRLLLVRNIRARESGPSNKRAPVCFRSMESLDNPSGTAPIEPWAAREHLPTSGSLNEPMSDGMEMQRSTIMTPKGFLQGREGTKTMPWSPLVRSRTSVSSFPGRFPE</sequence>
<protein>
    <submittedName>
        <fullName evidence="2">Uncharacterized protein</fullName>
    </submittedName>
</protein>
<dbReference type="AlphaFoldDB" id="L0D7V6"/>
<dbReference type="Proteomes" id="UP000010798">
    <property type="component" value="Chromosome"/>
</dbReference>
<evidence type="ECO:0000313" key="2">
    <source>
        <dbReference type="EMBL" id="AGA24935.1"/>
    </source>
</evidence>
<proteinExistence type="predicted"/>
<organism evidence="2 3">
    <name type="scientific">Singulisphaera acidiphila (strain ATCC BAA-1392 / DSM 18658 / VKM B-2454 / MOB10)</name>
    <dbReference type="NCBI Taxonomy" id="886293"/>
    <lineage>
        <taxon>Bacteria</taxon>
        <taxon>Pseudomonadati</taxon>
        <taxon>Planctomycetota</taxon>
        <taxon>Planctomycetia</taxon>
        <taxon>Isosphaerales</taxon>
        <taxon>Isosphaeraceae</taxon>
        <taxon>Singulisphaera</taxon>
    </lineage>
</organism>
<name>L0D7V6_SINAD</name>
<evidence type="ECO:0000256" key="1">
    <source>
        <dbReference type="SAM" id="MobiDB-lite"/>
    </source>
</evidence>
<dbReference type="HOGENOM" id="CLU_2182186_0_0_0"/>
<keyword evidence="3" id="KW-1185">Reference proteome</keyword>
<accession>L0D7V6</accession>